<feature type="signal peptide" evidence="1">
    <location>
        <begin position="1"/>
        <end position="18"/>
    </location>
</feature>
<dbReference type="AlphaFoldDB" id="A0A2W5T9X3"/>
<evidence type="ECO:0008006" key="4">
    <source>
        <dbReference type="Google" id="ProtNLM"/>
    </source>
</evidence>
<evidence type="ECO:0000313" key="3">
    <source>
        <dbReference type="Proteomes" id="UP000249061"/>
    </source>
</evidence>
<accession>A0A2W5T9X3</accession>
<keyword evidence="1" id="KW-0732">Signal</keyword>
<protein>
    <recommendedName>
        <fullName evidence="4">Lipoprotein</fullName>
    </recommendedName>
</protein>
<gene>
    <name evidence="2" type="ORF">DI536_25285</name>
</gene>
<dbReference type="PROSITE" id="PS51257">
    <property type="entry name" value="PROKAR_LIPOPROTEIN"/>
    <property type="match status" value="1"/>
</dbReference>
<organism evidence="2 3">
    <name type="scientific">Archangium gephyra</name>
    <dbReference type="NCBI Taxonomy" id="48"/>
    <lineage>
        <taxon>Bacteria</taxon>
        <taxon>Pseudomonadati</taxon>
        <taxon>Myxococcota</taxon>
        <taxon>Myxococcia</taxon>
        <taxon>Myxococcales</taxon>
        <taxon>Cystobacterineae</taxon>
        <taxon>Archangiaceae</taxon>
        <taxon>Archangium</taxon>
    </lineage>
</organism>
<evidence type="ECO:0000313" key="2">
    <source>
        <dbReference type="EMBL" id="PZR08225.1"/>
    </source>
</evidence>
<dbReference type="Proteomes" id="UP000249061">
    <property type="component" value="Unassembled WGS sequence"/>
</dbReference>
<dbReference type="EMBL" id="QFQP01000026">
    <property type="protein sequence ID" value="PZR08225.1"/>
    <property type="molecule type" value="Genomic_DNA"/>
</dbReference>
<comment type="caution">
    <text evidence="2">The sequence shown here is derived from an EMBL/GenBank/DDBJ whole genome shotgun (WGS) entry which is preliminary data.</text>
</comment>
<sequence length="104" mass="11546">MLASMRTLLTLVALFASSCGPSVFTRVSKARTLEQARLELRGEEPTITPYPPNAEAWYFGKNECVLFVDGVIRVTKTSAKKQNDQSVPDWKQNQVLCTPSDVTP</sequence>
<evidence type="ECO:0000256" key="1">
    <source>
        <dbReference type="SAM" id="SignalP"/>
    </source>
</evidence>
<proteinExistence type="predicted"/>
<reference evidence="2 3" key="1">
    <citation type="submission" date="2017-08" db="EMBL/GenBank/DDBJ databases">
        <title>Infants hospitalized years apart are colonized by the same room-sourced microbial strains.</title>
        <authorList>
            <person name="Brooks B."/>
            <person name="Olm M.R."/>
            <person name="Firek B.A."/>
            <person name="Baker R."/>
            <person name="Thomas B.C."/>
            <person name="Morowitz M.J."/>
            <person name="Banfield J.F."/>
        </authorList>
    </citation>
    <scope>NUCLEOTIDE SEQUENCE [LARGE SCALE GENOMIC DNA]</scope>
    <source>
        <strain evidence="2">S2_003_000_R2_14</strain>
    </source>
</reference>
<feature type="chain" id="PRO_5015954216" description="Lipoprotein" evidence="1">
    <location>
        <begin position="19"/>
        <end position="104"/>
    </location>
</feature>
<name>A0A2W5T9X3_9BACT</name>